<evidence type="ECO:0000313" key="3">
    <source>
        <dbReference type="Proteomes" id="UP000033699"/>
    </source>
</evidence>
<protein>
    <submittedName>
        <fullName evidence="2">AMP-dependent synthetase</fullName>
    </submittedName>
</protein>
<feature type="domain" description="AMP-dependent synthetase/ligase" evidence="1">
    <location>
        <begin position="66"/>
        <end position="268"/>
    </location>
</feature>
<dbReference type="PANTHER" id="PTHR43845:SF1">
    <property type="entry name" value="BLR5969 PROTEIN"/>
    <property type="match status" value="1"/>
</dbReference>
<dbReference type="PATRIC" id="fig|359131.3.peg.1418"/>
<dbReference type="SUPFAM" id="SSF56801">
    <property type="entry name" value="Acetyl-CoA synthetase-like"/>
    <property type="match status" value="1"/>
</dbReference>
<name>A0A0F2TJ06_STRR3</name>
<keyword evidence="3" id="KW-1185">Reference proteome</keyword>
<dbReference type="InterPro" id="IPR042099">
    <property type="entry name" value="ANL_N_sf"/>
</dbReference>
<dbReference type="RefSeq" id="WP_045694114.1">
    <property type="nucleotide sequence ID" value="NZ_JZKH01000014.1"/>
</dbReference>
<sequence length="420" mass="45565">MPVHSIAELVRFARRNSPFYADLYAGLPDGTARLTDLPVVPQSEFWQANTPRGNRLLTGPLEEAVVFKSGGTTGSPKFSFYSREEWREFTTSFGAGLVDAGLRPGHRVADLFYAGDLYASYTFVLDALHRSPVSNVRLPIGGAAPLDSTARTLEQFRVEVVAGTPTTLCALADHLLASGRELPSVELLLFGGEGLYRDQQPLLRAVFPNARVSSIGYAAVDAGLLGRPVPGPDTRVHRAFTPETVVEILDDHTGEPVRAEGVPGRVVVTDLRRRLMPVLRYPVGDRAEWTDVAAGRFRILGRAQEGVRVGPVSLYTEDVLDLVRAADPAGRVTGVQLVVRRWEGRDGLVLRLACDGNPAGLPELADAVTTGVHTARPLYPEAVAAAHVHPLSVTWVRPHELAVNARTGKLIRVLDERPHA</sequence>
<dbReference type="InterPro" id="IPR000873">
    <property type="entry name" value="AMP-dep_synth/lig_dom"/>
</dbReference>
<dbReference type="Gene3D" id="3.40.50.12780">
    <property type="entry name" value="N-terminal domain of ligase-like"/>
    <property type="match status" value="1"/>
</dbReference>
<evidence type="ECO:0000313" key="2">
    <source>
        <dbReference type="EMBL" id="KJS62265.1"/>
    </source>
</evidence>
<dbReference type="AlphaFoldDB" id="A0A0F2TJ06"/>
<organism evidence="2 3">
    <name type="scientific">Streptomyces rubellomurinus (strain ATCC 31215)</name>
    <dbReference type="NCBI Taxonomy" id="359131"/>
    <lineage>
        <taxon>Bacteria</taxon>
        <taxon>Bacillati</taxon>
        <taxon>Actinomycetota</taxon>
        <taxon>Actinomycetes</taxon>
        <taxon>Kitasatosporales</taxon>
        <taxon>Streptomycetaceae</taxon>
        <taxon>Streptomyces</taxon>
    </lineage>
</organism>
<dbReference type="EMBL" id="JZKH01000014">
    <property type="protein sequence ID" value="KJS62265.1"/>
    <property type="molecule type" value="Genomic_DNA"/>
</dbReference>
<evidence type="ECO:0000259" key="1">
    <source>
        <dbReference type="Pfam" id="PF00501"/>
    </source>
</evidence>
<gene>
    <name evidence="2" type="ORF">VM95_09650</name>
</gene>
<reference evidence="2 3" key="1">
    <citation type="submission" date="2015-02" db="EMBL/GenBank/DDBJ databases">
        <authorList>
            <person name="Ju K.-S."/>
            <person name="Doroghazi J.R."/>
            <person name="Metcalf W."/>
        </authorList>
    </citation>
    <scope>NUCLEOTIDE SEQUENCE [LARGE SCALE GENOMIC DNA]</scope>
    <source>
        <strain evidence="2 3">ATCC 31215</strain>
    </source>
</reference>
<dbReference type="Pfam" id="PF00501">
    <property type="entry name" value="AMP-binding"/>
    <property type="match status" value="1"/>
</dbReference>
<accession>A0A0F2TJ06</accession>
<dbReference type="Proteomes" id="UP000033699">
    <property type="component" value="Unassembled WGS sequence"/>
</dbReference>
<dbReference type="PANTHER" id="PTHR43845">
    <property type="entry name" value="BLR5969 PROTEIN"/>
    <property type="match status" value="1"/>
</dbReference>
<dbReference type="OrthoDB" id="580775at2"/>
<proteinExistence type="predicted"/>
<comment type="caution">
    <text evidence="2">The sequence shown here is derived from an EMBL/GenBank/DDBJ whole genome shotgun (WGS) entry which is preliminary data.</text>
</comment>